<comment type="caution">
    <text evidence="2">The sequence shown here is derived from an EMBL/GenBank/DDBJ whole genome shotgun (WGS) entry which is preliminary data.</text>
</comment>
<evidence type="ECO:0000313" key="2">
    <source>
        <dbReference type="EMBL" id="KAI1712180.1"/>
    </source>
</evidence>
<dbReference type="Proteomes" id="UP001201812">
    <property type="component" value="Unassembled WGS sequence"/>
</dbReference>
<sequence length="341" mass="39262">MFVKAHTHINPSSGLNGPFPSIRRLACGQIYKSGFMKRRDGLKVREYKPFLTPRQFQRLAAIYTNKSLLVIDKLKELDELFMSLPDETLVQLPTPRAFRRLPEDVQARVRAVYYNKAIEFEDKLRKLESLVHSLPHEMVKLIPVVHGDELPGLVEFDVPVLLQFNGHVETHLLRKYLSPDDFETFVSIVKKRNMPEVTRARLIGKLLKEAYQKDPINFPMPLSDTDGPDEIRRLGVHLMFSRNPFDNIDPFTKVLEILKGQTSSTEDQKPHIEVALVDPIAERLDSENQNDNVDNNKDGTTNETILENDEPESETNTSVEFKRKMTKVQQFIRSFKGSIHS</sequence>
<name>A0AAD4N288_9BILA</name>
<feature type="compositionally biased region" description="Polar residues" evidence="1">
    <location>
        <begin position="287"/>
        <end position="305"/>
    </location>
</feature>
<protein>
    <submittedName>
        <fullName evidence="2">Uncharacterized protein</fullName>
    </submittedName>
</protein>
<dbReference type="AlphaFoldDB" id="A0AAD4N288"/>
<proteinExistence type="predicted"/>
<accession>A0AAD4N288</accession>
<organism evidence="2 3">
    <name type="scientific">Ditylenchus destructor</name>
    <dbReference type="NCBI Taxonomy" id="166010"/>
    <lineage>
        <taxon>Eukaryota</taxon>
        <taxon>Metazoa</taxon>
        <taxon>Ecdysozoa</taxon>
        <taxon>Nematoda</taxon>
        <taxon>Chromadorea</taxon>
        <taxon>Rhabditida</taxon>
        <taxon>Tylenchina</taxon>
        <taxon>Tylenchomorpha</taxon>
        <taxon>Sphaerularioidea</taxon>
        <taxon>Anguinidae</taxon>
        <taxon>Anguininae</taxon>
        <taxon>Ditylenchus</taxon>
    </lineage>
</organism>
<keyword evidence="3" id="KW-1185">Reference proteome</keyword>
<dbReference type="EMBL" id="JAKKPZ010000019">
    <property type="protein sequence ID" value="KAI1712180.1"/>
    <property type="molecule type" value="Genomic_DNA"/>
</dbReference>
<feature type="region of interest" description="Disordered" evidence="1">
    <location>
        <begin position="285"/>
        <end position="319"/>
    </location>
</feature>
<reference evidence="2" key="1">
    <citation type="submission" date="2022-01" db="EMBL/GenBank/DDBJ databases">
        <title>Genome Sequence Resource for Two Populations of Ditylenchus destructor, the Migratory Endoparasitic Phytonematode.</title>
        <authorList>
            <person name="Zhang H."/>
            <person name="Lin R."/>
            <person name="Xie B."/>
        </authorList>
    </citation>
    <scope>NUCLEOTIDE SEQUENCE</scope>
    <source>
        <strain evidence="2">BazhouSP</strain>
    </source>
</reference>
<gene>
    <name evidence="2" type="ORF">DdX_09724</name>
</gene>
<evidence type="ECO:0000313" key="3">
    <source>
        <dbReference type="Proteomes" id="UP001201812"/>
    </source>
</evidence>
<evidence type="ECO:0000256" key="1">
    <source>
        <dbReference type="SAM" id="MobiDB-lite"/>
    </source>
</evidence>